<gene>
    <name evidence="1" type="ORF">TNIN_475601</name>
</gene>
<reference evidence="1" key="1">
    <citation type="submission" date="2020-08" db="EMBL/GenBank/DDBJ databases">
        <title>Multicomponent nature underlies the extraordinary mechanical properties of spider dragline silk.</title>
        <authorList>
            <person name="Kono N."/>
            <person name="Nakamura H."/>
            <person name="Mori M."/>
            <person name="Yoshida Y."/>
            <person name="Ohtoshi R."/>
            <person name="Malay A.D."/>
            <person name="Moran D.A.P."/>
            <person name="Tomita M."/>
            <person name="Numata K."/>
            <person name="Arakawa K."/>
        </authorList>
    </citation>
    <scope>NUCLEOTIDE SEQUENCE</scope>
</reference>
<protein>
    <submittedName>
        <fullName evidence="1">Uncharacterized protein</fullName>
    </submittedName>
</protein>
<proteinExistence type="predicted"/>
<comment type="caution">
    <text evidence="1">The sequence shown here is derived from an EMBL/GenBank/DDBJ whole genome shotgun (WGS) entry which is preliminary data.</text>
</comment>
<evidence type="ECO:0000313" key="2">
    <source>
        <dbReference type="Proteomes" id="UP000886998"/>
    </source>
</evidence>
<dbReference type="AlphaFoldDB" id="A0A8X6YMA2"/>
<organism evidence="1 2">
    <name type="scientific">Trichonephila inaurata madagascariensis</name>
    <dbReference type="NCBI Taxonomy" id="2747483"/>
    <lineage>
        <taxon>Eukaryota</taxon>
        <taxon>Metazoa</taxon>
        <taxon>Ecdysozoa</taxon>
        <taxon>Arthropoda</taxon>
        <taxon>Chelicerata</taxon>
        <taxon>Arachnida</taxon>
        <taxon>Araneae</taxon>
        <taxon>Araneomorphae</taxon>
        <taxon>Entelegynae</taxon>
        <taxon>Araneoidea</taxon>
        <taxon>Nephilidae</taxon>
        <taxon>Trichonephila</taxon>
        <taxon>Trichonephila inaurata</taxon>
    </lineage>
</organism>
<sequence length="102" mass="11527">MPPWGEPCSQRAAPIGGSVRFPRVHWLRGSRARGRLTTVLFNDHKVGLDFRITQSQTKSECQGFRRPQDTVIPYRISCGRPVLHSSFVRAQGHAEVTELPFV</sequence>
<dbReference type="OrthoDB" id="10525595at2759"/>
<name>A0A8X6YMA2_9ARAC</name>
<accession>A0A8X6YMA2</accession>
<keyword evidence="2" id="KW-1185">Reference proteome</keyword>
<evidence type="ECO:0000313" key="1">
    <source>
        <dbReference type="EMBL" id="GFY74547.1"/>
    </source>
</evidence>
<dbReference type="EMBL" id="BMAV01020813">
    <property type="protein sequence ID" value="GFY74547.1"/>
    <property type="molecule type" value="Genomic_DNA"/>
</dbReference>
<dbReference type="Proteomes" id="UP000886998">
    <property type="component" value="Unassembled WGS sequence"/>
</dbReference>